<dbReference type="SMR" id="A0A1W6P2H5"/>
<gene>
    <name evidence="6" type="ORF">BVG79_02251</name>
</gene>
<dbReference type="Proteomes" id="UP000242447">
    <property type="component" value="Chromosome"/>
</dbReference>
<dbReference type="Gene3D" id="2.140.10.10">
    <property type="entry name" value="Quinoprotein alcohol dehydrogenase-like superfamily"/>
    <property type="match status" value="1"/>
</dbReference>
<feature type="domain" description="Pyrrolo-quinoline quinone repeat" evidence="5">
    <location>
        <begin position="423"/>
        <end position="563"/>
    </location>
</feature>
<feature type="chain" id="PRO_5013389199" evidence="4">
    <location>
        <begin position="46"/>
        <end position="601"/>
    </location>
</feature>
<organism evidence="6 7">
    <name type="scientific">Ketogulonicigenium robustum</name>
    <dbReference type="NCBI Taxonomy" id="92947"/>
    <lineage>
        <taxon>Bacteria</taxon>
        <taxon>Pseudomonadati</taxon>
        <taxon>Pseudomonadota</taxon>
        <taxon>Alphaproteobacteria</taxon>
        <taxon>Rhodobacterales</taxon>
        <taxon>Roseobacteraceae</taxon>
        <taxon>Ketogulonicigenium</taxon>
    </lineage>
</organism>
<evidence type="ECO:0000256" key="3">
    <source>
        <dbReference type="ARBA" id="ARBA00023002"/>
    </source>
</evidence>
<keyword evidence="7" id="KW-1185">Reference proteome</keyword>
<dbReference type="SUPFAM" id="SSF50998">
    <property type="entry name" value="Quinoprotein alcohol dehydrogenase-like"/>
    <property type="match status" value="1"/>
</dbReference>
<sequence length="601" mass="65359">MAGRYAGHSNPFTPKTQIKVKPMKTKSFLFAGVAALASYGTIALADVTPVTDELLANPPAGEWISYGRNQENYRHSPLNQITPENVGQLQLVWARGMNAGKVQVTPLIHDGVMYLANPGDIIQAIDAKTGDLIWEHRRQLPNVATLNSFGEPIRGIALYGTNVYFVSWDNHLVALDAATGQVTFDVDRGQGEDMVSNSSGPIVANGVIVAGSTCQYSPFGCFVSGHDATTGEELWRNYFIPKAGEEGDETWGNDYEARWMTGVWGQITYDPVTNLVFYGSSAVGPASETQRGTTGGTMYGTNTRFAVRPDTGEIVWRHQTLPRDNWDQECTFEMMVANVDVQPSADMDGLKSINPNAATGERRVLTGVPCKTGTMWQFDAETGEFLWARDTNYQNMISSIDETGLVTVNEDIILKDLDTDYRICPTFLGGRDWPSASLNPDSGIYFIPLNNACADLAAVDQEFTAMDVYNTSATYLLAPEKENMGRIDAIDISTGKTLWSVERLASNYSPVLSTAGGVLFNGGSDRYFRALSEETGETLWQTRLATVASGQAVSYELDGVQYIAIAGGGTTYGAVQNRPLAEPVDSTSIGNAVYVFALPQQ</sequence>
<evidence type="ECO:0000259" key="5">
    <source>
        <dbReference type="Pfam" id="PF01011"/>
    </source>
</evidence>
<evidence type="ECO:0000256" key="2">
    <source>
        <dbReference type="ARBA" id="ARBA00008156"/>
    </source>
</evidence>
<dbReference type="KEGG" id="kro:BVG79_02251"/>
<dbReference type="EMBL" id="CP019937">
    <property type="protein sequence ID" value="ARO15591.1"/>
    <property type="molecule type" value="Genomic_DNA"/>
</dbReference>
<feature type="domain" description="Pyrrolo-quinoline quinone repeat" evidence="5">
    <location>
        <begin position="63"/>
        <end position="341"/>
    </location>
</feature>
<dbReference type="InterPro" id="IPR011047">
    <property type="entry name" value="Quinoprotein_ADH-like_sf"/>
</dbReference>
<proteinExistence type="inferred from homology"/>
<evidence type="ECO:0000313" key="6">
    <source>
        <dbReference type="EMBL" id="ARO15591.1"/>
    </source>
</evidence>
<comment type="cofactor">
    <cofactor evidence="1">
        <name>pyrroloquinoline quinone</name>
        <dbReference type="ChEBI" id="CHEBI:58442"/>
    </cofactor>
</comment>
<evidence type="ECO:0000256" key="1">
    <source>
        <dbReference type="ARBA" id="ARBA00001931"/>
    </source>
</evidence>
<reference evidence="6 7" key="1">
    <citation type="submission" date="2017-02" db="EMBL/GenBank/DDBJ databases">
        <title>Ketogulonicigenium robustum SPU B003 Genome sequencing and assembly.</title>
        <authorList>
            <person name="Li Y."/>
            <person name="Liu L."/>
            <person name="Wang C."/>
            <person name="Zhang M."/>
            <person name="Zhang T."/>
            <person name="Zhang Y."/>
        </authorList>
    </citation>
    <scope>NUCLEOTIDE SEQUENCE [LARGE SCALE GENOMIC DNA]</scope>
    <source>
        <strain evidence="6 7">SPU_B003</strain>
    </source>
</reference>
<dbReference type="InterPro" id="IPR018391">
    <property type="entry name" value="PQQ_b-propeller_rpt"/>
</dbReference>
<accession>A0A1W6P2H5</accession>
<keyword evidence="3" id="KW-0560">Oxidoreductase</keyword>
<dbReference type="InterPro" id="IPR002372">
    <property type="entry name" value="PQQ_rpt_dom"/>
</dbReference>
<comment type="similarity">
    <text evidence="2">Belongs to the bacterial PQQ dehydrogenase family.</text>
</comment>
<feature type="signal peptide" evidence="4">
    <location>
        <begin position="1"/>
        <end position="45"/>
    </location>
</feature>
<dbReference type="Pfam" id="PF01011">
    <property type="entry name" value="PQQ"/>
    <property type="match status" value="2"/>
</dbReference>
<evidence type="ECO:0000313" key="7">
    <source>
        <dbReference type="Proteomes" id="UP000242447"/>
    </source>
</evidence>
<dbReference type="PANTHER" id="PTHR32303">
    <property type="entry name" value="QUINOPROTEIN ALCOHOL DEHYDROGENASE (CYTOCHROME C)"/>
    <property type="match status" value="1"/>
</dbReference>
<name>A0A1W6P2H5_9RHOB</name>
<dbReference type="SMART" id="SM00564">
    <property type="entry name" value="PQQ"/>
    <property type="match status" value="6"/>
</dbReference>
<keyword evidence="4" id="KW-0732">Signal</keyword>
<dbReference type="GO" id="GO:0016491">
    <property type="term" value="F:oxidoreductase activity"/>
    <property type="evidence" value="ECO:0007669"/>
    <property type="project" value="UniProtKB-KW"/>
</dbReference>
<dbReference type="STRING" id="92947.BVG79_02251"/>
<protein>
    <submittedName>
        <fullName evidence="6">Pyrrolo-quinoline quinone</fullName>
    </submittedName>
</protein>
<evidence type="ECO:0000256" key="4">
    <source>
        <dbReference type="SAM" id="SignalP"/>
    </source>
</evidence>
<dbReference type="AlphaFoldDB" id="A0A1W6P2H5"/>